<dbReference type="KEGG" id="shi:Shel_01480"/>
<dbReference type="HOGENOM" id="CLU_1359640_0_0_11"/>
<dbReference type="AlphaFoldDB" id="C7N1C9"/>
<evidence type="ECO:0000313" key="3">
    <source>
        <dbReference type="Proteomes" id="UP000002026"/>
    </source>
</evidence>
<gene>
    <name evidence="2" type="ordered locus">Shel_01480</name>
</gene>
<name>C7N1C9_SLAHD</name>
<evidence type="ECO:0000256" key="1">
    <source>
        <dbReference type="SAM" id="Phobius"/>
    </source>
</evidence>
<keyword evidence="1" id="KW-0472">Membrane</keyword>
<accession>C7N1C9</accession>
<dbReference type="EMBL" id="CP001684">
    <property type="protein sequence ID" value="ACV21221.1"/>
    <property type="molecule type" value="Genomic_DNA"/>
</dbReference>
<reference evidence="2 3" key="1">
    <citation type="journal article" date="2009" name="Stand. Genomic Sci.">
        <title>Complete genome sequence of Slackia heliotrinireducens type strain (RHS 1).</title>
        <authorList>
            <person name="Pukall R."/>
            <person name="Lapidus A."/>
            <person name="Nolan M."/>
            <person name="Copeland A."/>
            <person name="Glavina Del Rio T."/>
            <person name="Lucas S."/>
            <person name="Chen F."/>
            <person name="Tice H."/>
            <person name="Cheng J.F."/>
            <person name="Chertkov O."/>
            <person name="Bruce D."/>
            <person name="Goodwin L."/>
            <person name="Kuske C."/>
            <person name="Brettin T."/>
            <person name="Detter J.C."/>
            <person name="Han C."/>
            <person name="Pitluck S."/>
            <person name="Pati A."/>
            <person name="Mavrommatis K."/>
            <person name="Ivanova N."/>
            <person name="Ovchinnikova G."/>
            <person name="Chen A."/>
            <person name="Palaniappan K."/>
            <person name="Schneider S."/>
            <person name="Rohde M."/>
            <person name="Chain P."/>
            <person name="D'haeseleer P."/>
            <person name="Goker M."/>
            <person name="Bristow J."/>
            <person name="Eisen J.A."/>
            <person name="Markowitz V."/>
            <person name="Kyrpides N.C."/>
            <person name="Klenk H.P."/>
            <person name="Hugenholtz P."/>
        </authorList>
    </citation>
    <scope>NUCLEOTIDE SEQUENCE [LARGE SCALE GENOMIC DNA]</scope>
    <source>
        <strain evidence="3">ATCC 29202 / DSM 20476 / NCTC 11029 / RHS 1</strain>
    </source>
</reference>
<evidence type="ECO:0000313" key="2">
    <source>
        <dbReference type="EMBL" id="ACV21221.1"/>
    </source>
</evidence>
<sequence>MHRNQAVYWISPVATVVLLSVVFVLPILLDGRVSADVLETMLWGGFGFGFATAVVSAVEAIVMQVRAGQNIFEVMALQRRIMLFMKLGLIPFFLNGGLLIAAMVLIAVIPGVILISMVAVPVMVALGWLVMMSGSVWAICYVANLRRFYIISAGRMTFHIVMQCCFVLDVIDAIALFSQGKPWVSQMGIPLSRIYPRYPIR</sequence>
<keyword evidence="1" id="KW-0812">Transmembrane</keyword>
<organism evidence="2 3">
    <name type="scientific">Slackia heliotrinireducens (strain ATCC 29202 / DSM 20476 / NCTC 11029 / RHS 1)</name>
    <name type="common">Peptococcus heliotrinreducens</name>
    <dbReference type="NCBI Taxonomy" id="471855"/>
    <lineage>
        <taxon>Bacteria</taxon>
        <taxon>Bacillati</taxon>
        <taxon>Actinomycetota</taxon>
        <taxon>Coriobacteriia</taxon>
        <taxon>Eggerthellales</taxon>
        <taxon>Eggerthellaceae</taxon>
        <taxon>Slackia</taxon>
    </lineage>
</organism>
<feature type="transmembrane region" description="Helical" evidence="1">
    <location>
        <begin position="122"/>
        <end position="144"/>
    </location>
</feature>
<keyword evidence="1" id="KW-1133">Transmembrane helix</keyword>
<dbReference type="Proteomes" id="UP000002026">
    <property type="component" value="Chromosome"/>
</dbReference>
<protein>
    <submittedName>
        <fullName evidence="2">Uncharacterized protein</fullName>
    </submittedName>
</protein>
<dbReference type="Pfam" id="PF20357">
    <property type="entry name" value="DUF6652"/>
    <property type="match status" value="1"/>
</dbReference>
<dbReference type="STRING" id="471855.Shel_01480"/>
<feature type="transmembrane region" description="Helical" evidence="1">
    <location>
        <begin position="7"/>
        <end position="29"/>
    </location>
</feature>
<feature type="transmembrane region" description="Helical" evidence="1">
    <location>
        <begin position="83"/>
        <end position="116"/>
    </location>
</feature>
<feature type="transmembrane region" description="Helical" evidence="1">
    <location>
        <begin position="41"/>
        <end position="62"/>
    </location>
</feature>
<dbReference type="InterPro" id="IPR046594">
    <property type="entry name" value="DUF6652"/>
</dbReference>
<dbReference type="RefSeq" id="WP_012797332.1">
    <property type="nucleotide sequence ID" value="NC_013165.1"/>
</dbReference>
<proteinExistence type="predicted"/>
<keyword evidence="3" id="KW-1185">Reference proteome</keyword>